<organism evidence="1 2">
    <name type="scientific">Mesobacillus maritimus</name>
    <dbReference type="NCBI Taxonomy" id="1643336"/>
    <lineage>
        <taxon>Bacteria</taxon>
        <taxon>Bacillati</taxon>
        <taxon>Bacillota</taxon>
        <taxon>Bacilli</taxon>
        <taxon>Bacillales</taxon>
        <taxon>Bacillaceae</taxon>
        <taxon>Mesobacillus</taxon>
    </lineage>
</organism>
<proteinExistence type="predicted"/>
<reference evidence="1 2" key="1">
    <citation type="submission" date="2020-07" db="EMBL/GenBank/DDBJ databases">
        <title>Fungal Genomes of the International Space Station.</title>
        <authorList>
            <person name="Seuylemezian A."/>
            <person name="Singh N.K."/>
            <person name="Wood J."/>
            <person name="Venkateswaran K."/>
        </authorList>
    </citation>
    <scope>NUCLEOTIDE SEQUENCE [LARGE SCALE GENOMIC DNA]</scope>
    <source>
        <strain evidence="1 2">PL-B2</strain>
    </source>
</reference>
<comment type="caution">
    <text evidence="1">The sequence shown here is derived from an EMBL/GenBank/DDBJ whole genome shotgun (WGS) entry which is preliminary data.</text>
</comment>
<dbReference type="Proteomes" id="UP000769780">
    <property type="component" value="Unassembled WGS sequence"/>
</dbReference>
<sequence length="49" mass="5762">MANHDMEVENKFDLHDCRTLKTRMSNKKAADFSSSTLRRIAFMENGRTR</sequence>
<dbReference type="RefSeq" id="WP_221875096.1">
    <property type="nucleotide sequence ID" value="NZ_JACWFH010000030.1"/>
</dbReference>
<name>A0ABS7K9D0_9BACI</name>
<evidence type="ECO:0000313" key="2">
    <source>
        <dbReference type="Proteomes" id="UP000769780"/>
    </source>
</evidence>
<dbReference type="EMBL" id="JACWFH010000030">
    <property type="protein sequence ID" value="MBY0098878.1"/>
    <property type="molecule type" value="Genomic_DNA"/>
</dbReference>
<keyword evidence="2" id="KW-1185">Reference proteome</keyword>
<protein>
    <submittedName>
        <fullName evidence="1">Uncharacterized protein</fullName>
    </submittedName>
</protein>
<accession>A0ABS7K9D0</accession>
<gene>
    <name evidence="1" type="ORF">H0185_19115</name>
</gene>
<evidence type="ECO:0000313" key="1">
    <source>
        <dbReference type="EMBL" id="MBY0098878.1"/>
    </source>
</evidence>